<evidence type="ECO:0000256" key="1">
    <source>
        <dbReference type="SAM" id="MobiDB-lite"/>
    </source>
</evidence>
<comment type="caution">
    <text evidence="2">The sequence shown here is derived from an EMBL/GenBank/DDBJ whole genome shotgun (WGS) entry which is preliminary data.</text>
</comment>
<reference evidence="2 3" key="1">
    <citation type="submission" date="2019-05" db="EMBL/GenBank/DDBJ databases">
        <title>Another draft genome of Portunus trituberculatus and its Hox gene families provides insights of decapod evolution.</title>
        <authorList>
            <person name="Jeong J.-H."/>
            <person name="Song I."/>
            <person name="Kim S."/>
            <person name="Choi T."/>
            <person name="Kim D."/>
            <person name="Ryu S."/>
            <person name="Kim W."/>
        </authorList>
    </citation>
    <scope>NUCLEOTIDE SEQUENCE [LARGE SCALE GENOMIC DNA]</scope>
    <source>
        <tissue evidence="2">Muscle</tissue>
    </source>
</reference>
<accession>A0A5B7JVE2</accession>
<dbReference type="AlphaFoldDB" id="A0A5B7JVE2"/>
<name>A0A5B7JVE2_PORTR</name>
<feature type="region of interest" description="Disordered" evidence="1">
    <location>
        <begin position="35"/>
        <end position="76"/>
    </location>
</feature>
<proteinExistence type="predicted"/>
<evidence type="ECO:0000313" key="2">
    <source>
        <dbReference type="EMBL" id="MPD00851.1"/>
    </source>
</evidence>
<organism evidence="2 3">
    <name type="scientific">Portunus trituberculatus</name>
    <name type="common">Swimming crab</name>
    <name type="synonym">Neptunus trituberculatus</name>
    <dbReference type="NCBI Taxonomy" id="210409"/>
    <lineage>
        <taxon>Eukaryota</taxon>
        <taxon>Metazoa</taxon>
        <taxon>Ecdysozoa</taxon>
        <taxon>Arthropoda</taxon>
        <taxon>Crustacea</taxon>
        <taxon>Multicrustacea</taxon>
        <taxon>Malacostraca</taxon>
        <taxon>Eumalacostraca</taxon>
        <taxon>Eucarida</taxon>
        <taxon>Decapoda</taxon>
        <taxon>Pleocyemata</taxon>
        <taxon>Brachyura</taxon>
        <taxon>Eubrachyura</taxon>
        <taxon>Portunoidea</taxon>
        <taxon>Portunidae</taxon>
        <taxon>Portuninae</taxon>
        <taxon>Portunus</taxon>
    </lineage>
</organism>
<sequence length="76" mass="8449">MKTTNKNLHKKKKPPEQTESLRRVHLGFWNDAPPIAHRSPGAHTPVLISLPAPMTDADHLDPPWRQPTTAMGPALT</sequence>
<dbReference type="Proteomes" id="UP000324222">
    <property type="component" value="Unassembled WGS sequence"/>
</dbReference>
<dbReference type="EMBL" id="VSRR010124694">
    <property type="protein sequence ID" value="MPD00851.1"/>
    <property type="molecule type" value="Genomic_DNA"/>
</dbReference>
<protein>
    <submittedName>
        <fullName evidence="2">Uncharacterized protein</fullName>
    </submittedName>
</protein>
<gene>
    <name evidence="2" type="ORF">E2C01_096354</name>
</gene>
<evidence type="ECO:0000313" key="3">
    <source>
        <dbReference type="Proteomes" id="UP000324222"/>
    </source>
</evidence>
<keyword evidence="3" id="KW-1185">Reference proteome</keyword>
<feature type="region of interest" description="Disordered" evidence="1">
    <location>
        <begin position="1"/>
        <end position="20"/>
    </location>
</feature>